<keyword evidence="6" id="KW-0441">Lipid A biosynthesis</keyword>
<dbReference type="GO" id="GO:0008915">
    <property type="term" value="F:lipid-A-disaccharide synthase activity"/>
    <property type="evidence" value="ECO:0007669"/>
    <property type="project" value="UniProtKB-UniRule"/>
</dbReference>
<evidence type="ECO:0000256" key="3">
    <source>
        <dbReference type="ARBA" id="ARBA00012687"/>
    </source>
</evidence>
<dbReference type="EMBL" id="PGGN01000002">
    <property type="protein sequence ID" value="PSH58154.1"/>
    <property type="molecule type" value="Genomic_DNA"/>
</dbReference>
<comment type="function">
    <text evidence="1">Condensation of UDP-2,3-diacylglucosamine and 2,3-diacylglucosamine-1-phosphate to form lipid A disaccharide, a precursor of lipid A, a phosphorylated glycolipid that anchors the lipopolysaccharide to the outer membrane of the cell.</text>
</comment>
<dbReference type="GO" id="GO:0009245">
    <property type="term" value="P:lipid A biosynthetic process"/>
    <property type="evidence" value="ECO:0007669"/>
    <property type="project" value="UniProtKB-UniRule"/>
</dbReference>
<evidence type="ECO:0000256" key="5">
    <source>
        <dbReference type="ARBA" id="ARBA00022516"/>
    </source>
</evidence>
<dbReference type="Proteomes" id="UP000241158">
    <property type="component" value="Unassembled WGS sequence"/>
</dbReference>
<dbReference type="InterPro" id="IPR003835">
    <property type="entry name" value="Glyco_trans_19"/>
</dbReference>
<keyword evidence="9" id="KW-0443">Lipid metabolism</keyword>
<dbReference type="Pfam" id="PF02684">
    <property type="entry name" value="LpxB"/>
    <property type="match status" value="1"/>
</dbReference>
<sequence length="394" mass="42850">MSAVTKPMRLAIVTGEESGDLLGADLVQALRRHYEGEVSLSGVGGEHLAALGLDSLFDQHDIALVGLSAIVKNLPQLVRRISLLAKAIVAAKPDCLVIIDSPDFTHRVARKVRAANPSIPIINYISPSVWAWRPERAKAMRSYIDHVLTILPFEVAALGELGGPPATYVGHRLVSYAPLLEAARRNQARDAGLGDREDKNLVILPGSRRSEITSLAEPFGETVDLLASRGNRINVVLPTLPKVEPLVRQLTAGWKVQPKIVVGEAERLKAFAEADAALAASGTVSLELALARIPTVLSYKPDWLARTFLAPRITIWSAALPNIIADEPVVPEYFNIFVRAGSLARQIEQLLVPGHRRSAQLASFDKISRLMQTDRPAGEIAAEKVLEFASENRR</sequence>
<comment type="catalytic activity">
    <reaction evidence="10">
        <text>a lipid X + a UDP-2-N,3-O-bis[(3R)-3-hydroxyacyl]-alpha-D-glucosamine = a lipid A disaccharide + UDP + H(+)</text>
        <dbReference type="Rhea" id="RHEA:67828"/>
        <dbReference type="ChEBI" id="CHEBI:15378"/>
        <dbReference type="ChEBI" id="CHEBI:58223"/>
        <dbReference type="ChEBI" id="CHEBI:137748"/>
        <dbReference type="ChEBI" id="CHEBI:176338"/>
        <dbReference type="ChEBI" id="CHEBI:176343"/>
        <dbReference type="EC" id="2.4.1.182"/>
    </reaction>
</comment>
<comment type="similarity">
    <text evidence="2">Belongs to the LpxB family.</text>
</comment>
<evidence type="ECO:0000256" key="8">
    <source>
        <dbReference type="ARBA" id="ARBA00022679"/>
    </source>
</evidence>
<keyword evidence="13" id="KW-1185">Reference proteome</keyword>
<evidence type="ECO:0000256" key="2">
    <source>
        <dbReference type="ARBA" id="ARBA00007868"/>
    </source>
</evidence>
<keyword evidence="7" id="KW-0328">Glycosyltransferase</keyword>
<accession>A0A2P7AVA7</accession>
<dbReference type="RefSeq" id="WP_106716607.1">
    <property type="nucleotide sequence ID" value="NZ_JACHXT010000001.1"/>
</dbReference>
<name>A0A2P7AVA7_9HYPH</name>
<evidence type="ECO:0000256" key="9">
    <source>
        <dbReference type="ARBA" id="ARBA00023098"/>
    </source>
</evidence>
<dbReference type="GO" id="GO:0016020">
    <property type="term" value="C:membrane"/>
    <property type="evidence" value="ECO:0007669"/>
    <property type="project" value="GOC"/>
</dbReference>
<evidence type="ECO:0000256" key="11">
    <source>
        <dbReference type="NCBIfam" id="TIGR00215"/>
    </source>
</evidence>
<evidence type="ECO:0000256" key="7">
    <source>
        <dbReference type="ARBA" id="ARBA00022676"/>
    </source>
</evidence>
<organism evidence="12 13">
    <name type="scientific">Phyllobacterium endophyticum</name>
    <dbReference type="NCBI Taxonomy" id="1149773"/>
    <lineage>
        <taxon>Bacteria</taxon>
        <taxon>Pseudomonadati</taxon>
        <taxon>Pseudomonadota</taxon>
        <taxon>Alphaproteobacteria</taxon>
        <taxon>Hyphomicrobiales</taxon>
        <taxon>Phyllobacteriaceae</taxon>
        <taxon>Phyllobacterium</taxon>
    </lineage>
</organism>
<comment type="caution">
    <text evidence="12">The sequence shown here is derived from an EMBL/GenBank/DDBJ whole genome shotgun (WGS) entry which is preliminary data.</text>
</comment>
<keyword evidence="5" id="KW-0444">Lipid biosynthesis</keyword>
<keyword evidence="8" id="KW-0808">Transferase</keyword>
<reference evidence="13" key="1">
    <citation type="submission" date="2017-11" db="EMBL/GenBank/DDBJ databases">
        <authorList>
            <person name="Kuznetsova I."/>
            <person name="Sazanova A."/>
            <person name="Chirak E."/>
            <person name="Safronova V."/>
            <person name="Willems A."/>
        </authorList>
    </citation>
    <scope>NUCLEOTIDE SEQUENCE [LARGE SCALE GENOMIC DNA]</scope>
    <source>
        <strain evidence="13">PEPV15</strain>
    </source>
</reference>
<protein>
    <recommendedName>
        <fullName evidence="4 11">Lipid-A-disaccharide synthase</fullName>
        <ecNumber evidence="3 11">2.4.1.182</ecNumber>
    </recommendedName>
</protein>
<dbReference type="PANTHER" id="PTHR30372">
    <property type="entry name" value="LIPID-A-DISACCHARIDE SYNTHASE"/>
    <property type="match status" value="1"/>
</dbReference>
<dbReference type="AlphaFoldDB" id="A0A2P7AVA7"/>
<gene>
    <name evidence="12" type="ORF">CU100_10965</name>
</gene>
<dbReference type="GO" id="GO:0005543">
    <property type="term" value="F:phospholipid binding"/>
    <property type="evidence" value="ECO:0007669"/>
    <property type="project" value="TreeGrafter"/>
</dbReference>
<dbReference type="EC" id="2.4.1.182" evidence="3 11"/>
<dbReference type="OrthoDB" id="9801642at2"/>
<proteinExistence type="inferred from homology"/>
<evidence type="ECO:0000313" key="13">
    <source>
        <dbReference type="Proteomes" id="UP000241158"/>
    </source>
</evidence>
<evidence type="ECO:0000256" key="4">
    <source>
        <dbReference type="ARBA" id="ARBA00020902"/>
    </source>
</evidence>
<dbReference type="NCBIfam" id="TIGR00215">
    <property type="entry name" value="lpxB"/>
    <property type="match status" value="1"/>
</dbReference>
<evidence type="ECO:0000313" key="12">
    <source>
        <dbReference type="EMBL" id="PSH58154.1"/>
    </source>
</evidence>
<evidence type="ECO:0000256" key="1">
    <source>
        <dbReference type="ARBA" id="ARBA00002056"/>
    </source>
</evidence>
<evidence type="ECO:0000256" key="10">
    <source>
        <dbReference type="ARBA" id="ARBA00048975"/>
    </source>
</evidence>
<dbReference type="PANTHER" id="PTHR30372:SF4">
    <property type="entry name" value="LIPID-A-DISACCHARIDE SYNTHASE, MITOCHONDRIAL-RELATED"/>
    <property type="match status" value="1"/>
</dbReference>
<dbReference type="SUPFAM" id="SSF53756">
    <property type="entry name" value="UDP-Glycosyltransferase/glycogen phosphorylase"/>
    <property type="match status" value="1"/>
</dbReference>
<evidence type="ECO:0000256" key="6">
    <source>
        <dbReference type="ARBA" id="ARBA00022556"/>
    </source>
</evidence>